<dbReference type="Pfam" id="PF22725">
    <property type="entry name" value="GFO_IDH_MocA_C3"/>
    <property type="match status" value="1"/>
</dbReference>
<evidence type="ECO:0000259" key="2">
    <source>
        <dbReference type="Pfam" id="PF22725"/>
    </source>
</evidence>
<dbReference type="Proteomes" id="UP001596113">
    <property type="component" value="Unassembled WGS sequence"/>
</dbReference>
<feature type="domain" description="Gfo/Idh/MocA-like oxidoreductase N-terminal" evidence="1">
    <location>
        <begin position="6"/>
        <end position="124"/>
    </location>
</feature>
<dbReference type="SUPFAM" id="SSF51735">
    <property type="entry name" value="NAD(P)-binding Rossmann-fold domains"/>
    <property type="match status" value="1"/>
</dbReference>
<dbReference type="Gene3D" id="3.30.360.10">
    <property type="entry name" value="Dihydrodipicolinate Reductase, domain 2"/>
    <property type="match status" value="1"/>
</dbReference>
<dbReference type="InterPro" id="IPR036291">
    <property type="entry name" value="NAD(P)-bd_dom_sf"/>
</dbReference>
<evidence type="ECO:0000313" key="4">
    <source>
        <dbReference type="Proteomes" id="UP001596113"/>
    </source>
</evidence>
<dbReference type="SUPFAM" id="SSF55347">
    <property type="entry name" value="Glyceraldehyde-3-phosphate dehydrogenase-like, C-terminal domain"/>
    <property type="match status" value="1"/>
</dbReference>
<protein>
    <submittedName>
        <fullName evidence="3">Gfo/Idh/MocA family protein</fullName>
    </submittedName>
</protein>
<gene>
    <name evidence="3" type="ORF">ACFPOF_19525</name>
</gene>
<proteinExistence type="predicted"/>
<dbReference type="InterPro" id="IPR000683">
    <property type="entry name" value="Gfo/Idh/MocA-like_OxRdtase_N"/>
</dbReference>
<reference evidence="4" key="1">
    <citation type="journal article" date="2019" name="Int. J. Syst. Evol. Microbiol.">
        <title>The Global Catalogue of Microorganisms (GCM) 10K type strain sequencing project: providing services to taxonomists for standard genome sequencing and annotation.</title>
        <authorList>
            <consortium name="The Broad Institute Genomics Platform"/>
            <consortium name="The Broad Institute Genome Sequencing Center for Infectious Disease"/>
            <person name="Wu L."/>
            <person name="Ma J."/>
        </authorList>
    </citation>
    <scope>NUCLEOTIDE SEQUENCE [LARGE SCALE GENOMIC DNA]</scope>
    <source>
        <strain evidence="4">CGMCC 1.18575</strain>
    </source>
</reference>
<dbReference type="EMBL" id="JBHSMI010000028">
    <property type="protein sequence ID" value="MFC5404937.1"/>
    <property type="molecule type" value="Genomic_DNA"/>
</dbReference>
<accession>A0ABW0HYI9</accession>
<dbReference type="InterPro" id="IPR055170">
    <property type="entry name" value="GFO_IDH_MocA-like_dom"/>
</dbReference>
<dbReference type="InterPro" id="IPR051450">
    <property type="entry name" value="Gfo/Idh/MocA_Oxidoreductases"/>
</dbReference>
<dbReference type="PANTHER" id="PTHR43377:SF2">
    <property type="entry name" value="BINDING ROSSMANN FOLD OXIDOREDUCTASE, PUTATIVE (AFU_ORTHOLOGUE AFUA_4G00560)-RELATED"/>
    <property type="match status" value="1"/>
</dbReference>
<dbReference type="PANTHER" id="PTHR43377">
    <property type="entry name" value="BILIVERDIN REDUCTASE A"/>
    <property type="match status" value="1"/>
</dbReference>
<evidence type="ECO:0000313" key="3">
    <source>
        <dbReference type="EMBL" id="MFC5404937.1"/>
    </source>
</evidence>
<dbReference type="RefSeq" id="WP_378135677.1">
    <property type="nucleotide sequence ID" value="NZ_JBHSMI010000028.1"/>
</dbReference>
<sequence>MKALKIIQIGTGNFGKIWLEYVLQVEEAELVAVADVDPRNLEEARPLLQGRNVTFYNDPLQAMRETEADIVLLVTPPHTHLELTVAAAEQGLHVLMEKPIAGELAEAIKLAEFARTTDRRIMVNQNYRWRPEIAAVKAAVASGVVGPIGQIEWRFARNHTSVNFSSGWRSQYGDLFLREMSIHHFDLMRYWLDRIPVSVFAESVNPSWSWIPSGGAANALLKFEDGVSAVYSGSWVNRGPDTTWTGNVRLIGSLGAIELTNDVPSIAWEDGRQEQLAMEPMKYTELSRSLYELISAIRENREPATNAGDNLLSWLTVCAAAESAVTGVPVTIDAASASIQTIR</sequence>
<evidence type="ECO:0000259" key="1">
    <source>
        <dbReference type="Pfam" id="PF01408"/>
    </source>
</evidence>
<comment type="caution">
    <text evidence="3">The sequence shown here is derived from an EMBL/GenBank/DDBJ whole genome shotgun (WGS) entry which is preliminary data.</text>
</comment>
<feature type="domain" description="GFO/IDH/MocA-like oxidoreductase" evidence="2">
    <location>
        <begin position="134"/>
        <end position="258"/>
    </location>
</feature>
<organism evidence="3 4">
    <name type="scientific">Cohnella soli</name>
    <dbReference type="NCBI Taxonomy" id="425005"/>
    <lineage>
        <taxon>Bacteria</taxon>
        <taxon>Bacillati</taxon>
        <taxon>Bacillota</taxon>
        <taxon>Bacilli</taxon>
        <taxon>Bacillales</taxon>
        <taxon>Paenibacillaceae</taxon>
        <taxon>Cohnella</taxon>
    </lineage>
</organism>
<keyword evidence="4" id="KW-1185">Reference proteome</keyword>
<dbReference type="Pfam" id="PF01408">
    <property type="entry name" value="GFO_IDH_MocA"/>
    <property type="match status" value="1"/>
</dbReference>
<name>A0ABW0HYI9_9BACL</name>
<dbReference type="Gene3D" id="3.40.50.720">
    <property type="entry name" value="NAD(P)-binding Rossmann-like Domain"/>
    <property type="match status" value="1"/>
</dbReference>